<dbReference type="GeneID" id="54573159"/>
<keyword evidence="3" id="KW-0808">Transferase</keyword>
<proteinExistence type="inferred from homology"/>
<keyword evidence="2" id="KW-0637">Prenyltransferase</keyword>
<comment type="similarity">
    <text evidence="1">Belongs to the protein prenyltransferase subunit alpha family.</text>
</comment>
<evidence type="ECO:0008006" key="7">
    <source>
        <dbReference type="Google" id="ProtNLM"/>
    </source>
</evidence>
<dbReference type="Gene3D" id="1.25.40.120">
    <property type="entry name" value="Protein prenylyltransferase"/>
    <property type="match status" value="1"/>
</dbReference>
<dbReference type="InterPro" id="IPR002088">
    <property type="entry name" value="Prenyl_trans_a"/>
</dbReference>
<dbReference type="SUPFAM" id="SSF48439">
    <property type="entry name" value="Protein prenylyltransferase"/>
    <property type="match status" value="1"/>
</dbReference>
<keyword evidence="6" id="KW-1185">Reference proteome</keyword>
<dbReference type="GO" id="GO:0008318">
    <property type="term" value="F:protein prenyltransferase activity"/>
    <property type="evidence" value="ECO:0007669"/>
    <property type="project" value="InterPro"/>
</dbReference>
<dbReference type="AlphaFoldDB" id="A0A6A6J0R0"/>
<evidence type="ECO:0000313" key="6">
    <source>
        <dbReference type="Proteomes" id="UP000800094"/>
    </source>
</evidence>
<dbReference type="RefSeq" id="XP_033691102.1">
    <property type="nucleotide sequence ID" value="XM_033819829.1"/>
</dbReference>
<gene>
    <name evidence="5" type="ORF">BU26DRAFT_14173</name>
</gene>
<keyword evidence="4" id="KW-0677">Repeat</keyword>
<organism evidence="5 6">
    <name type="scientific">Trematosphaeria pertusa</name>
    <dbReference type="NCBI Taxonomy" id="390896"/>
    <lineage>
        <taxon>Eukaryota</taxon>
        <taxon>Fungi</taxon>
        <taxon>Dikarya</taxon>
        <taxon>Ascomycota</taxon>
        <taxon>Pezizomycotina</taxon>
        <taxon>Dothideomycetes</taxon>
        <taxon>Pleosporomycetidae</taxon>
        <taxon>Pleosporales</taxon>
        <taxon>Massarineae</taxon>
        <taxon>Trematosphaeriaceae</taxon>
        <taxon>Trematosphaeria</taxon>
    </lineage>
</organism>
<evidence type="ECO:0000313" key="5">
    <source>
        <dbReference type="EMBL" id="KAF2256098.1"/>
    </source>
</evidence>
<reference evidence="5" key="1">
    <citation type="journal article" date="2020" name="Stud. Mycol.">
        <title>101 Dothideomycetes genomes: a test case for predicting lifestyles and emergence of pathogens.</title>
        <authorList>
            <person name="Haridas S."/>
            <person name="Albert R."/>
            <person name="Binder M."/>
            <person name="Bloem J."/>
            <person name="Labutti K."/>
            <person name="Salamov A."/>
            <person name="Andreopoulos B."/>
            <person name="Baker S."/>
            <person name="Barry K."/>
            <person name="Bills G."/>
            <person name="Bluhm B."/>
            <person name="Cannon C."/>
            <person name="Castanera R."/>
            <person name="Culley D."/>
            <person name="Daum C."/>
            <person name="Ezra D."/>
            <person name="Gonzalez J."/>
            <person name="Henrissat B."/>
            <person name="Kuo A."/>
            <person name="Liang C."/>
            <person name="Lipzen A."/>
            <person name="Lutzoni F."/>
            <person name="Magnuson J."/>
            <person name="Mondo S."/>
            <person name="Nolan M."/>
            <person name="Ohm R."/>
            <person name="Pangilinan J."/>
            <person name="Park H.-J."/>
            <person name="Ramirez L."/>
            <person name="Alfaro M."/>
            <person name="Sun H."/>
            <person name="Tritt A."/>
            <person name="Yoshinaga Y."/>
            <person name="Zwiers L.-H."/>
            <person name="Turgeon B."/>
            <person name="Goodwin S."/>
            <person name="Spatafora J."/>
            <person name="Crous P."/>
            <person name="Grigoriev I."/>
        </authorList>
    </citation>
    <scope>NUCLEOTIDE SEQUENCE</scope>
    <source>
        <strain evidence="5">CBS 122368</strain>
    </source>
</reference>
<dbReference type="GO" id="GO:0005737">
    <property type="term" value="C:cytoplasm"/>
    <property type="evidence" value="ECO:0007669"/>
    <property type="project" value="TreeGrafter"/>
</dbReference>
<accession>A0A6A6J0R0</accession>
<evidence type="ECO:0000256" key="4">
    <source>
        <dbReference type="ARBA" id="ARBA00022737"/>
    </source>
</evidence>
<name>A0A6A6J0R0_9PLEO</name>
<protein>
    <recommendedName>
        <fullName evidence="7">Protein prenylyltransferase</fullName>
    </recommendedName>
</protein>
<evidence type="ECO:0000256" key="2">
    <source>
        <dbReference type="ARBA" id="ARBA00022602"/>
    </source>
</evidence>
<dbReference type="Proteomes" id="UP000800094">
    <property type="component" value="Unassembled WGS sequence"/>
</dbReference>
<dbReference type="OrthoDB" id="5358702at2759"/>
<dbReference type="PANTHER" id="PTHR11129:SF3">
    <property type="entry name" value="PROTEIN PRENYLTRANSFERASE ALPHA SUBUNIT REPEAT-CONTAINING PROTEIN 1"/>
    <property type="match status" value="1"/>
</dbReference>
<evidence type="ECO:0000256" key="1">
    <source>
        <dbReference type="ARBA" id="ARBA00006734"/>
    </source>
</evidence>
<evidence type="ECO:0000256" key="3">
    <source>
        <dbReference type="ARBA" id="ARBA00022679"/>
    </source>
</evidence>
<dbReference type="EMBL" id="ML987189">
    <property type="protein sequence ID" value="KAF2256098.1"/>
    <property type="molecule type" value="Genomic_DNA"/>
</dbReference>
<sequence length="338" mass="38649">MATPPASDLSDLQTRAYDALNNYFKEREDEVLEIEVLPPAIQPPDGILMQDGLNLGVPKKILALAFVEARQRFFANIKIDGPSSMTCHEASRIILLFDPEHLTAANFRKPRESVFLNSILTSPLHRQSKSPTLWSHRAWLLNRRLTIRSEDHAELSTFLKDEFDAVSKAGERHPKNYYAWQYARKLIAKLEGLPVDDIQKHMNTSWSDFLRTRTMLQRDWCYRHPSDISGWSFLSFLLPRVDAVADRALVVQGVVEFAGKFRLHNESLWVFLRTVLSDGTLHDQRNASLQILYQLAKEIRSSKERSAFSDRVLNTIEWIDTRGVPDLCARPAGIPPGT</sequence>
<dbReference type="PANTHER" id="PTHR11129">
    <property type="entry name" value="PROTEIN FARNESYLTRANSFERASE ALPHA SUBUNIT/RAB GERANYLGERANYL TRANSFERASE ALPHA SUBUNIT"/>
    <property type="match status" value="1"/>
</dbReference>
<dbReference type="Pfam" id="PF01239">
    <property type="entry name" value="PPTA"/>
    <property type="match status" value="2"/>
</dbReference>